<protein>
    <submittedName>
        <fullName evidence="1">Uncharacterized protein</fullName>
    </submittedName>
</protein>
<dbReference type="EMBL" id="CACTIH010003657">
    <property type="protein sequence ID" value="CAA2980898.1"/>
    <property type="molecule type" value="Genomic_DNA"/>
</dbReference>
<reference evidence="1 2" key="1">
    <citation type="submission" date="2019-12" db="EMBL/GenBank/DDBJ databases">
        <authorList>
            <person name="Alioto T."/>
            <person name="Alioto T."/>
            <person name="Gomez Garrido J."/>
        </authorList>
    </citation>
    <scope>NUCLEOTIDE SEQUENCE [LARGE SCALE GENOMIC DNA]</scope>
</reference>
<name>A0A8S0RNL0_OLEEU</name>
<evidence type="ECO:0000313" key="2">
    <source>
        <dbReference type="Proteomes" id="UP000594638"/>
    </source>
</evidence>
<proteinExistence type="predicted"/>
<sequence>QRSRGNFLSSGAGIIASLEVGVPLLETTLFVGNLAPPPQEVACTRLLCVA</sequence>
<accession>A0A8S0RNL0</accession>
<feature type="non-terminal residue" evidence="1">
    <location>
        <position position="1"/>
    </location>
</feature>
<gene>
    <name evidence="1" type="ORF">OLEA9_A121047</name>
</gene>
<keyword evidence="2" id="KW-1185">Reference proteome</keyword>
<dbReference type="AlphaFoldDB" id="A0A8S0RNL0"/>
<dbReference type="Gramene" id="OE9A121047T1">
    <property type="protein sequence ID" value="OE9A121047C1"/>
    <property type="gene ID" value="OE9A121047"/>
</dbReference>
<evidence type="ECO:0000313" key="1">
    <source>
        <dbReference type="EMBL" id="CAA2980898.1"/>
    </source>
</evidence>
<comment type="caution">
    <text evidence="1">The sequence shown here is derived from an EMBL/GenBank/DDBJ whole genome shotgun (WGS) entry which is preliminary data.</text>
</comment>
<dbReference type="Proteomes" id="UP000594638">
    <property type="component" value="Unassembled WGS sequence"/>
</dbReference>
<organism evidence="1 2">
    <name type="scientific">Olea europaea subsp. europaea</name>
    <dbReference type="NCBI Taxonomy" id="158383"/>
    <lineage>
        <taxon>Eukaryota</taxon>
        <taxon>Viridiplantae</taxon>
        <taxon>Streptophyta</taxon>
        <taxon>Embryophyta</taxon>
        <taxon>Tracheophyta</taxon>
        <taxon>Spermatophyta</taxon>
        <taxon>Magnoliopsida</taxon>
        <taxon>eudicotyledons</taxon>
        <taxon>Gunneridae</taxon>
        <taxon>Pentapetalae</taxon>
        <taxon>asterids</taxon>
        <taxon>lamiids</taxon>
        <taxon>Lamiales</taxon>
        <taxon>Oleaceae</taxon>
        <taxon>Oleeae</taxon>
        <taxon>Olea</taxon>
    </lineage>
</organism>